<dbReference type="EMBL" id="BARW01036797">
    <property type="protein sequence ID" value="GAJ20648.1"/>
    <property type="molecule type" value="Genomic_DNA"/>
</dbReference>
<comment type="caution">
    <text evidence="1">The sequence shown here is derived from an EMBL/GenBank/DDBJ whole genome shotgun (WGS) entry which is preliminary data.</text>
</comment>
<protein>
    <submittedName>
        <fullName evidence="1">Uncharacterized protein</fullName>
    </submittedName>
</protein>
<gene>
    <name evidence="1" type="ORF">S12H4_57013</name>
</gene>
<proteinExistence type="predicted"/>
<name>X1UT10_9ZZZZ</name>
<reference evidence="1" key="1">
    <citation type="journal article" date="2014" name="Front. Microbiol.">
        <title>High frequency of phylogenetically diverse reductive dehalogenase-homologous genes in deep subseafloor sedimentary metagenomes.</title>
        <authorList>
            <person name="Kawai M."/>
            <person name="Futagami T."/>
            <person name="Toyoda A."/>
            <person name="Takaki Y."/>
            <person name="Nishi S."/>
            <person name="Hori S."/>
            <person name="Arai W."/>
            <person name="Tsubouchi T."/>
            <person name="Morono Y."/>
            <person name="Uchiyama I."/>
            <person name="Ito T."/>
            <person name="Fujiyama A."/>
            <person name="Inagaki F."/>
            <person name="Takami H."/>
        </authorList>
    </citation>
    <scope>NUCLEOTIDE SEQUENCE</scope>
    <source>
        <strain evidence="1">Expedition CK06-06</strain>
    </source>
</reference>
<sequence>MARVLFTPMIAGLSGKVSDAVFARWKGRYYVRTRVIPAT</sequence>
<accession>X1UT10</accession>
<organism evidence="1">
    <name type="scientific">marine sediment metagenome</name>
    <dbReference type="NCBI Taxonomy" id="412755"/>
    <lineage>
        <taxon>unclassified sequences</taxon>
        <taxon>metagenomes</taxon>
        <taxon>ecological metagenomes</taxon>
    </lineage>
</organism>
<feature type="non-terminal residue" evidence="1">
    <location>
        <position position="39"/>
    </location>
</feature>
<dbReference type="AlphaFoldDB" id="X1UT10"/>
<evidence type="ECO:0000313" key="1">
    <source>
        <dbReference type="EMBL" id="GAJ20648.1"/>
    </source>
</evidence>